<reference evidence="3" key="1">
    <citation type="submission" date="2022-03" db="EMBL/GenBank/DDBJ databases">
        <title>Gramella crocea sp. nov., isolated from activated sludge of a seafood processing plant.</title>
        <authorList>
            <person name="Zhang X."/>
        </authorList>
    </citation>
    <scope>NUCLEOTIDE SEQUENCE</scope>
    <source>
        <strain evidence="3">YJ019</strain>
    </source>
</reference>
<dbReference type="AlphaFoldDB" id="A0A9X1V1E7"/>
<dbReference type="RefSeq" id="WP_240712432.1">
    <property type="nucleotide sequence ID" value="NZ_JAKVTV010000001.1"/>
</dbReference>
<feature type="domain" description="Deacetylase PdaC" evidence="2">
    <location>
        <begin position="50"/>
        <end position="152"/>
    </location>
</feature>
<dbReference type="Gene3D" id="3.30.565.40">
    <property type="entry name" value="Fervidobacterium nodosum Rt17-B1 like"/>
    <property type="match status" value="1"/>
</dbReference>
<accession>A0A9X1V1E7</accession>
<evidence type="ECO:0000313" key="4">
    <source>
        <dbReference type="Proteomes" id="UP001139226"/>
    </source>
</evidence>
<proteinExistence type="predicted"/>
<evidence type="ECO:0000259" key="1">
    <source>
        <dbReference type="Pfam" id="PF11738"/>
    </source>
</evidence>
<dbReference type="PROSITE" id="PS51257">
    <property type="entry name" value="PROKAR_LIPOPROTEIN"/>
    <property type="match status" value="1"/>
</dbReference>
<protein>
    <submittedName>
        <fullName evidence="3">DUF3298 and DUF4163 domain-containing protein</fullName>
    </submittedName>
</protein>
<comment type="caution">
    <text evidence="3">The sequence shown here is derived from an EMBL/GenBank/DDBJ whole genome shotgun (WGS) entry which is preliminary data.</text>
</comment>
<dbReference type="InterPro" id="IPR021729">
    <property type="entry name" value="DUF3298"/>
</dbReference>
<organism evidence="3 4">
    <name type="scientific">Christiangramia lutea</name>
    <dbReference type="NCBI Taxonomy" id="1607951"/>
    <lineage>
        <taxon>Bacteria</taxon>
        <taxon>Pseudomonadati</taxon>
        <taxon>Bacteroidota</taxon>
        <taxon>Flavobacteriia</taxon>
        <taxon>Flavobacteriales</taxon>
        <taxon>Flavobacteriaceae</taxon>
        <taxon>Christiangramia</taxon>
    </lineage>
</organism>
<dbReference type="Gene3D" id="3.90.640.20">
    <property type="entry name" value="Heat-shock cognate protein, ATPase"/>
    <property type="match status" value="1"/>
</dbReference>
<keyword evidence="4" id="KW-1185">Reference proteome</keyword>
<dbReference type="Proteomes" id="UP001139226">
    <property type="component" value="Unassembled WGS sequence"/>
</dbReference>
<sequence length="258" mass="29694">MKRFLTACLSILLLISCADEKKGNNSFKEKNLNFFSRTVEKNLDDCLPEEGNCTFISLKFPFADESKPEAEKINKKIENFIGKTVDFQEDSITKKPEALAENFIKEYKETASEFPEYELPWEATINGKINYQSSEIISIKFDTYMFTGGAHGYRSTNFLNFDAQTGEILTPEDIFIAEFTDYVEKEFRKKQEIPMGASINSTGMFFENDEFHLPENIGISKDSVVMHYNAYDIAPYSEGIFVLTYSKEDVKQFLKIKK</sequence>
<dbReference type="EMBL" id="JAKVTV010000001">
    <property type="protein sequence ID" value="MCH4822319.1"/>
    <property type="molecule type" value="Genomic_DNA"/>
</dbReference>
<name>A0A9X1V1E7_9FLAO</name>
<dbReference type="InterPro" id="IPR037126">
    <property type="entry name" value="PdaC/RsiV-like_sf"/>
</dbReference>
<dbReference type="InterPro" id="IPR025303">
    <property type="entry name" value="PdaC"/>
</dbReference>
<dbReference type="Pfam" id="PF11738">
    <property type="entry name" value="DUF3298"/>
    <property type="match status" value="1"/>
</dbReference>
<evidence type="ECO:0000313" key="3">
    <source>
        <dbReference type="EMBL" id="MCH4822319.1"/>
    </source>
</evidence>
<feature type="domain" description="DUF3298" evidence="1">
    <location>
        <begin position="169"/>
        <end position="243"/>
    </location>
</feature>
<dbReference type="Pfam" id="PF13739">
    <property type="entry name" value="PdaC"/>
    <property type="match status" value="1"/>
</dbReference>
<gene>
    <name evidence="3" type="ORF">ML462_03960</name>
</gene>
<evidence type="ECO:0000259" key="2">
    <source>
        <dbReference type="Pfam" id="PF13739"/>
    </source>
</evidence>